<keyword evidence="3" id="KW-0560">Oxidoreductase</keyword>
<dbReference type="GO" id="GO:0042744">
    <property type="term" value="P:hydrogen peroxide catabolic process"/>
    <property type="evidence" value="ECO:0007669"/>
    <property type="project" value="TreeGrafter"/>
</dbReference>
<comment type="caution">
    <text evidence="6">The sequence shown here is derived from an EMBL/GenBank/DDBJ whole genome shotgun (WGS) entry which is preliminary data.</text>
</comment>
<evidence type="ECO:0000313" key="6">
    <source>
        <dbReference type="EMBL" id="GKV06630.1"/>
    </source>
</evidence>
<dbReference type="PANTHER" id="PTHR10430">
    <property type="entry name" value="PEROXIREDOXIN"/>
    <property type="match status" value="1"/>
</dbReference>
<dbReference type="Proteomes" id="UP001054252">
    <property type="component" value="Unassembled WGS sequence"/>
</dbReference>
<evidence type="ECO:0000256" key="2">
    <source>
        <dbReference type="ARBA" id="ARBA00022862"/>
    </source>
</evidence>
<feature type="compositionally biased region" description="Basic and acidic residues" evidence="5">
    <location>
        <begin position="46"/>
        <end position="61"/>
    </location>
</feature>
<evidence type="ECO:0000256" key="5">
    <source>
        <dbReference type="SAM" id="MobiDB-lite"/>
    </source>
</evidence>
<dbReference type="PANTHER" id="PTHR10430:SF8">
    <property type="entry name" value="PEROXIREDOXIN-2A-RELATED"/>
    <property type="match status" value="1"/>
</dbReference>
<feature type="region of interest" description="Disordered" evidence="5">
    <location>
        <begin position="366"/>
        <end position="387"/>
    </location>
</feature>
<reference evidence="6 7" key="1">
    <citation type="journal article" date="2021" name="Commun. Biol.">
        <title>The genome of Shorea leprosula (Dipterocarpaceae) highlights the ecological relevance of drought in aseasonal tropical rainforests.</title>
        <authorList>
            <person name="Ng K.K.S."/>
            <person name="Kobayashi M.J."/>
            <person name="Fawcett J.A."/>
            <person name="Hatakeyama M."/>
            <person name="Paape T."/>
            <person name="Ng C.H."/>
            <person name="Ang C.C."/>
            <person name="Tnah L.H."/>
            <person name="Lee C.T."/>
            <person name="Nishiyama T."/>
            <person name="Sese J."/>
            <person name="O'Brien M.J."/>
            <person name="Copetti D."/>
            <person name="Mohd Noor M.I."/>
            <person name="Ong R.C."/>
            <person name="Putra M."/>
            <person name="Sireger I.Z."/>
            <person name="Indrioko S."/>
            <person name="Kosugi Y."/>
            <person name="Izuno A."/>
            <person name="Isagi Y."/>
            <person name="Lee S.L."/>
            <person name="Shimizu K.K."/>
        </authorList>
    </citation>
    <scope>NUCLEOTIDE SEQUENCE [LARGE SCALE GENOMIC DNA]</scope>
    <source>
        <strain evidence="6">214</strain>
    </source>
</reference>
<organism evidence="6 7">
    <name type="scientific">Rubroshorea leprosula</name>
    <dbReference type="NCBI Taxonomy" id="152421"/>
    <lineage>
        <taxon>Eukaryota</taxon>
        <taxon>Viridiplantae</taxon>
        <taxon>Streptophyta</taxon>
        <taxon>Embryophyta</taxon>
        <taxon>Tracheophyta</taxon>
        <taxon>Spermatophyta</taxon>
        <taxon>Magnoliopsida</taxon>
        <taxon>eudicotyledons</taxon>
        <taxon>Gunneridae</taxon>
        <taxon>Pentapetalae</taxon>
        <taxon>rosids</taxon>
        <taxon>malvids</taxon>
        <taxon>Malvales</taxon>
        <taxon>Dipterocarpaceae</taxon>
        <taxon>Rubroshorea</taxon>
    </lineage>
</organism>
<dbReference type="AlphaFoldDB" id="A0AAV5J6L9"/>
<feature type="region of interest" description="Disordered" evidence="5">
    <location>
        <begin position="1"/>
        <end position="39"/>
    </location>
</feature>
<gene>
    <name evidence="6" type="ORF">SLEP1_g18502</name>
</gene>
<evidence type="ECO:0000256" key="3">
    <source>
        <dbReference type="ARBA" id="ARBA00023002"/>
    </source>
</evidence>
<proteinExistence type="predicted"/>
<evidence type="ECO:0000256" key="4">
    <source>
        <dbReference type="ARBA" id="ARBA00023284"/>
    </source>
</evidence>
<dbReference type="GO" id="GO:0005737">
    <property type="term" value="C:cytoplasm"/>
    <property type="evidence" value="ECO:0007669"/>
    <property type="project" value="TreeGrafter"/>
</dbReference>
<dbReference type="Gene3D" id="3.40.30.10">
    <property type="entry name" value="Glutaredoxin"/>
    <property type="match status" value="1"/>
</dbReference>
<keyword evidence="4" id="KW-0676">Redox-active center</keyword>
<dbReference type="GO" id="GO:0045454">
    <property type="term" value="P:cell redox homeostasis"/>
    <property type="evidence" value="ECO:0007669"/>
    <property type="project" value="TreeGrafter"/>
</dbReference>
<feature type="region of interest" description="Disordered" evidence="5">
    <location>
        <begin position="46"/>
        <end position="65"/>
    </location>
</feature>
<keyword evidence="2" id="KW-0049">Antioxidant</keyword>
<evidence type="ECO:0000313" key="7">
    <source>
        <dbReference type="Proteomes" id="UP001054252"/>
    </source>
</evidence>
<protein>
    <submittedName>
        <fullName evidence="6">Uncharacterized protein</fullName>
    </submittedName>
</protein>
<feature type="compositionally biased region" description="Basic and acidic residues" evidence="5">
    <location>
        <begin position="1"/>
        <end position="11"/>
    </location>
</feature>
<sequence length="446" mass="50392">MPPRKSKDKEVQPAQAEHANDSPLHSEGENDPITFLPVSPLAERSYENPIFKEKEADRGGDFAKSSNMFRGMMDRLDIAFKEKNQTMQRLVESQAESARRQEEIIRQCMEEMIRVFEGGTRVMRETGEKSRRTLQAVSKQVVEPVQQPRPEILPPAVEMPRQIQEAPIPALGGQGNQPHPNIQQQHFVIGEGQRQHEPMEAAAPVADHGHQSQHKYILPAGKGNVGPHHQPCPRDFFQPQVPPAQPVQRGLQNQPVQFFNRDHGPALRPLEKIDKGILKFPDKAKETMGVDADPFPAVSVGVNVADLRSVARNRSLPYAQRNLAAEDLRWVLEAQRSRHSRSVRSDQQRLEGQGRIIVTRNFSPEGARRYSTGTRSPRMVKPPLRSPSRRWEKAWTKTFPENKHVKFLADGSAAYTHALGLELDLNEKGLGTRSRRFALLVDDLNM</sequence>
<dbReference type="GO" id="GO:0008379">
    <property type="term" value="F:thioredoxin peroxidase activity"/>
    <property type="evidence" value="ECO:0007669"/>
    <property type="project" value="InterPro"/>
</dbReference>
<feature type="compositionally biased region" description="Basic and acidic residues" evidence="5">
    <location>
        <begin position="18"/>
        <end position="28"/>
    </location>
</feature>
<evidence type="ECO:0000256" key="1">
    <source>
        <dbReference type="ARBA" id="ARBA00022559"/>
    </source>
</evidence>
<dbReference type="GO" id="GO:0034599">
    <property type="term" value="P:cellular response to oxidative stress"/>
    <property type="evidence" value="ECO:0007669"/>
    <property type="project" value="InterPro"/>
</dbReference>
<dbReference type="EMBL" id="BPVZ01000025">
    <property type="protein sequence ID" value="GKV06630.1"/>
    <property type="molecule type" value="Genomic_DNA"/>
</dbReference>
<keyword evidence="1" id="KW-0575">Peroxidase</keyword>
<keyword evidence="7" id="KW-1185">Reference proteome</keyword>
<name>A0AAV5J6L9_9ROSI</name>
<dbReference type="InterPro" id="IPR037944">
    <property type="entry name" value="PRX5-like"/>
</dbReference>
<accession>A0AAV5J6L9</accession>